<evidence type="ECO:0000259" key="11">
    <source>
        <dbReference type="PROSITE" id="PS51917"/>
    </source>
</evidence>
<proteinExistence type="inferred from homology"/>
<dbReference type="WBParaSite" id="MBELARI_LOCUS10284">
    <property type="protein sequence ID" value="MBELARI_LOCUS10284"/>
    <property type="gene ID" value="MBELARI_LOCUS10284"/>
</dbReference>
<evidence type="ECO:0000256" key="3">
    <source>
        <dbReference type="ARBA" id="ARBA00009216"/>
    </source>
</evidence>
<dbReference type="Pfam" id="PF16550">
    <property type="entry name" value="RPN13_C"/>
    <property type="match status" value="1"/>
</dbReference>
<name>A0AAF3E8P4_9BILA</name>
<sequence length="420" mass="44892">MSGAMFANARAVQGGSTNGFLLEIKAGRSNLVTGATAEKKKVVADKTKGLLFIKQSNDQLMHFCWKNRETGAIPDDLIIFPGDTEFLKVSECMDGKVYMLKFKTTSERRLFWIQDGNPDADKDLCQKINDLLNKPPVGRATTRGVSETRNPAFGGPAGITALHPGAEDLGAFGGLDQNQLMQLLALMNQTNGGDQPLLSGLPSSAASLLGQPEASTDNTLAAFNSSSQTANANTLANSSSGASKKGAVSAAEYSQLQSLLAGIKIPRSSKNCDLTDVLKGEKVLDVVRRNHGNFTDKVINVEEVPESSTTVTAEVEGTIRQPQFQQAVGMFGYALNSGQLGPVLQQFGMSEEVVRQASDGDALGFAESLTNAERSRAKEEPKEGGMVEVKVEEGGPIEEPREPEPKRGKPDDEPDNMDLD</sequence>
<dbReference type="InterPro" id="IPR032368">
    <property type="entry name" value="RPN13_DEUBAD"/>
</dbReference>
<keyword evidence="6" id="KW-0539">Nucleus</keyword>
<dbReference type="PANTHER" id="PTHR12225:SF0">
    <property type="entry name" value="PROTEASOMAL UBIQUITIN RECEPTOR ADRM1"/>
    <property type="match status" value="1"/>
</dbReference>
<dbReference type="InterPro" id="IPR038633">
    <property type="entry name" value="Rpn13/ADRM1_Pru_sf"/>
</dbReference>
<evidence type="ECO:0000256" key="7">
    <source>
        <dbReference type="ARBA" id="ARBA00054744"/>
    </source>
</evidence>
<dbReference type="Proteomes" id="UP000887575">
    <property type="component" value="Unassembled WGS sequence"/>
</dbReference>
<comment type="subcellular location">
    <subcellularLocation>
        <location evidence="2">Cytoplasm</location>
    </subcellularLocation>
    <subcellularLocation>
        <location evidence="1">Nucleus</location>
    </subcellularLocation>
</comment>
<dbReference type="Gene3D" id="1.10.2020.20">
    <property type="match status" value="1"/>
</dbReference>
<keyword evidence="4" id="KW-0963">Cytoplasm</keyword>
<dbReference type="InterPro" id="IPR006773">
    <property type="entry name" value="Rpn13/ADRM1"/>
</dbReference>
<keyword evidence="12" id="KW-1185">Reference proteome</keyword>
<dbReference type="FunFam" id="2.30.29.70:FF:000001">
    <property type="entry name" value="Proteasomal ubiquitin receptor ADRM1"/>
    <property type="match status" value="1"/>
</dbReference>
<evidence type="ECO:0000256" key="5">
    <source>
        <dbReference type="ARBA" id="ARBA00022942"/>
    </source>
</evidence>
<dbReference type="Gene3D" id="2.30.29.70">
    <property type="entry name" value="Proteasomal ubiquitin receptor Rpn13/ADRM1"/>
    <property type="match status" value="1"/>
</dbReference>
<evidence type="ECO:0000259" key="10">
    <source>
        <dbReference type="PROSITE" id="PS51916"/>
    </source>
</evidence>
<accession>A0AAF3E8P4</accession>
<dbReference type="GO" id="GO:0008541">
    <property type="term" value="C:proteasome regulatory particle, lid subcomplex"/>
    <property type="evidence" value="ECO:0007669"/>
    <property type="project" value="TreeGrafter"/>
</dbReference>
<evidence type="ECO:0000256" key="6">
    <source>
        <dbReference type="ARBA" id="ARBA00023242"/>
    </source>
</evidence>
<reference evidence="13" key="1">
    <citation type="submission" date="2024-02" db="UniProtKB">
        <authorList>
            <consortium name="WormBaseParasite"/>
        </authorList>
    </citation>
    <scope>IDENTIFICATION</scope>
</reference>
<evidence type="ECO:0000256" key="4">
    <source>
        <dbReference type="ARBA" id="ARBA00022490"/>
    </source>
</evidence>
<organism evidence="12 13">
    <name type="scientific">Mesorhabditis belari</name>
    <dbReference type="NCBI Taxonomy" id="2138241"/>
    <lineage>
        <taxon>Eukaryota</taxon>
        <taxon>Metazoa</taxon>
        <taxon>Ecdysozoa</taxon>
        <taxon>Nematoda</taxon>
        <taxon>Chromadorea</taxon>
        <taxon>Rhabditida</taxon>
        <taxon>Rhabditina</taxon>
        <taxon>Rhabditomorpha</taxon>
        <taxon>Rhabditoidea</taxon>
        <taxon>Rhabditidae</taxon>
        <taxon>Mesorhabditinae</taxon>
        <taxon>Mesorhabditis</taxon>
    </lineage>
</organism>
<feature type="domain" description="DEUBAD" evidence="10">
    <location>
        <begin position="265"/>
        <end position="379"/>
    </location>
</feature>
<feature type="domain" description="Pru" evidence="11">
    <location>
        <begin position="16"/>
        <end position="135"/>
    </location>
</feature>
<dbReference type="InterPro" id="IPR038108">
    <property type="entry name" value="RPN13_DEUBAD_sf"/>
</dbReference>
<feature type="compositionally biased region" description="Basic and acidic residues" evidence="9">
    <location>
        <begin position="373"/>
        <end position="411"/>
    </location>
</feature>
<dbReference type="GO" id="GO:0005634">
    <property type="term" value="C:nucleus"/>
    <property type="evidence" value="ECO:0007669"/>
    <property type="project" value="UniProtKB-SubCell"/>
</dbReference>
<dbReference type="PROSITE" id="PS51917">
    <property type="entry name" value="PRU"/>
    <property type="match status" value="1"/>
</dbReference>
<dbReference type="GO" id="GO:0005737">
    <property type="term" value="C:cytoplasm"/>
    <property type="evidence" value="ECO:0007669"/>
    <property type="project" value="UniProtKB-SubCell"/>
</dbReference>
<dbReference type="InterPro" id="IPR044867">
    <property type="entry name" value="DEUBAD_dom"/>
</dbReference>
<dbReference type="AlphaFoldDB" id="A0AAF3E8P4"/>
<evidence type="ECO:0000256" key="9">
    <source>
        <dbReference type="SAM" id="MobiDB-lite"/>
    </source>
</evidence>
<dbReference type="Pfam" id="PF04683">
    <property type="entry name" value="Rpn13_ADRM1_Pru"/>
    <property type="match status" value="1"/>
</dbReference>
<protein>
    <recommendedName>
        <fullName evidence="8">Proteasomal ubiquitin receptor ADRM1 homolog</fullName>
    </recommendedName>
</protein>
<evidence type="ECO:0000256" key="1">
    <source>
        <dbReference type="ARBA" id="ARBA00004123"/>
    </source>
</evidence>
<evidence type="ECO:0000313" key="13">
    <source>
        <dbReference type="WBParaSite" id="MBELARI_LOCUS10284"/>
    </source>
</evidence>
<evidence type="ECO:0000256" key="8">
    <source>
        <dbReference type="ARBA" id="ARBA00070663"/>
    </source>
</evidence>
<dbReference type="GO" id="GO:0061133">
    <property type="term" value="F:endopeptidase activator activity"/>
    <property type="evidence" value="ECO:0007669"/>
    <property type="project" value="TreeGrafter"/>
</dbReference>
<evidence type="ECO:0000256" key="2">
    <source>
        <dbReference type="ARBA" id="ARBA00004496"/>
    </source>
</evidence>
<dbReference type="InterPro" id="IPR044868">
    <property type="entry name" value="Rpn13/ADRM1_Pru"/>
</dbReference>
<dbReference type="CDD" id="cd13314">
    <property type="entry name" value="PH_Rpn13"/>
    <property type="match status" value="1"/>
</dbReference>
<feature type="region of interest" description="Disordered" evidence="9">
    <location>
        <begin position="371"/>
        <end position="420"/>
    </location>
</feature>
<dbReference type="PROSITE" id="PS51916">
    <property type="entry name" value="DEUBAD"/>
    <property type="match status" value="1"/>
</dbReference>
<evidence type="ECO:0000313" key="12">
    <source>
        <dbReference type="Proteomes" id="UP000887575"/>
    </source>
</evidence>
<keyword evidence="5" id="KW-0647">Proteasome</keyword>
<comment type="similarity">
    <text evidence="3">Belongs to the ADRM1 family.</text>
</comment>
<dbReference type="GO" id="GO:0070628">
    <property type="term" value="F:proteasome binding"/>
    <property type="evidence" value="ECO:0007669"/>
    <property type="project" value="TreeGrafter"/>
</dbReference>
<comment type="function">
    <text evidence="7">May function as a proteasomal ubiquitin receptor. May promote the deubiquitinating activity associated with the 26S proteasome.</text>
</comment>
<dbReference type="PANTHER" id="PTHR12225">
    <property type="entry name" value="ADHESION REGULATING MOLECULE 1 110 KDA CELL MEMBRANE GLYCOPROTEIN"/>
    <property type="match status" value="1"/>
</dbReference>